<evidence type="ECO:0000256" key="1">
    <source>
        <dbReference type="SAM" id="MobiDB-lite"/>
    </source>
</evidence>
<dbReference type="AlphaFoldDB" id="A0AAJ0HCS7"/>
<feature type="compositionally biased region" description="Acidic residues" evidence="1">
    <location>
        <begin position="55"/>
        <end position="68"/>
    </location>
</feature>
<feature type="compositionally biased region" description="Basic and acidic residues" evidence="1">
    <location>
        <begin position="77"/>
        <end position="92"/>
    </location>
</feature>
<feature type="region of interest" description="Disordered" evidence="1">
    <location>
        <begin position="1"/>
        <end position="261"/>
    </location>
</feature>
<feature type="compositionally biased region" description="Low complexity" evidence="1">
    <location>
        <begin position="19"/>
        <end position="35"/>
    </location>
</feature>
<feature type="transmembrane region" description="Helical" evidence="2">
    <location>
        <begin position="283"/>
        <end position="303"/>
    </location>
</feature>
<keyword evidence="2" id="KW-1133">Transmembrane helix</keyword>
<organism evidence="3 4">
    <name type="scientific">Lasiosphaeria hispida</name>
    <dbReference type="NCBI Taxonomy" id="260671"/>
    <lineage>
        <taxon>Eukaryota</taxon>
        <taxon>Fungi</taxon>
        <taxon>Dikarya</taxon>
        <taxon>Ascomycota</taxon>
        <taxon>Pezizomycotina</taxon>
        <taxon>Sordariomycetes</taxon>
        <taxon>Sordariomycetidae</taxon>
        <taxon>Sordariales</taxon>
        <taxon>Lasiosphaeriaceae</taxon>
        <taxon>Lasiosphaeria</taxon>
    </lineage>
</organism>
<proteinExistence type="predicted"/>
<feature type="transmembrane region" description="Helical" evidence="2">
    <location>
        <begin position="315"/>
        <end position="337"/>
    </location>
</feature>
<feature type="compositionally biased region" description="Pro residues" evidence="1">
    <location>
        <begin position="36"/>
        <end position="45"/>
    </location>
</feature>
<accession>A0AAJ0HCS7</accession>
<name>A0AAJ0HCS7_9PEZI</name>
<reference evidence="3" key="1">
    <citation type="journal article" date="2023" name="Mol. Phylogenet. Evol.">
        <title>Genome-scale phylogeny and comparative genomics of the fungal order Sordariales.</title>
        <authorList>
            <person name="Hensen N."/>
            <person name="Bonometti L."/>
            <person name="Westerberg I."/>
            <person name="Brannstrom I.O."/>
            <person name="Guillou S."/>
            <person name="Cros-Aarteil S."/>
            <person name="Calhoun S."/>
            <person name="Haridas S."/>
            <person name="Kuo A."/>
            <person name="Mondo S."/>
            <person name="Pangilinan J."/>
            <person name="Riley R."/>
            <person name="LaButti K."/>
            <person name="Andreopoulos B."/>
            <person name="Lipzen A."/>
            <person name="Chen C."/>
            <person name="Yan M."/>
            <person name="Daum C."/>
            <person name="Ng V."/>
            <person name="Clum A."/>
            <person name="Steindorff A."/>
            <person name="Ohm R.A."/>
            <person name="Martin F."/>
            <person name="Silar P."/>
            <person name="Natvig D.O."/>
            <person name="Lalanne C."/>
            <person name="Gautier V."/>
            <person name="Ament-Velasquez S.L."/>
            <person name="Kruys A."/>
            <person name="Hutchinson M.I."/>
            <person name="Powell A.J."/>
            <person name="Barry K."/>
            <person name="Miller A.N."/>
            <person name="Grigoriev I.V."/>
            <person name="Debuchy R."/>
            <person name="Gladieux P."/>
            <person name="Hiltunen Thoren M."/>
            <person name="Johannesson H."/>
        </authorList>
    </citation>
    <scope>NUCLEOTIDE SEQUENCE</scope>
    <source>
        <strain evidence="3">CBS 955.72</strain>
    </source>
</reference>
<keyword evidence="2" id="KW-0812">Transmembrane</keyword>
<keyword evidence="2" id="KW-0472">Membrane</keyword>
<evidence type="ECO:0000313" key="4">
    <source>
        <dbReference type="Proteomes" id="UP001275084"/>
    </source>
</evidence>
<feature type="compositionally biased region" description="Gly residues" evidence="1">
    <location>
        <begin position="218"/>
        <end position="228"/>
    </location>
</feature>
<evidence type="ECO:0000256" key="2">
    <source>
        <dbReference type="SAM" id="Phobius"/>
    </source>
</evidence>
<feature type="region of interest" description="Disordered" evidence="1">
    <location>
        <begin position="418"/>
        <end position="507"/>
    </location>
</feature>
<evidence type="ECO:0000313" key="3">
    <source>
        <dbReference type="EMBL" id="KAK3347218.1"/>
    </source>
</evidence>
<sequence>MDRFNFLGRARGDAIADVTPARPANPTPTQTAPNPIAIPRPPPPSHQYSFPSDSESSEVDDDDDDYDDDRTPLSPRYPHDLEAQHPRAEMAERSTPTTRFIHRFRPPIPSFLSSRGGLRPTSSRYSGDGMPPDTVINHGRDNDESPKTPQFRIGVQDLPSTRLHLPNLTRTWTQGSNGPPSRPGTAARPSTSRGREEVERPAPAVVGRRRVRRSRGESGSGSREGSGEGSEQRGSRRRRRRREREAATQGEAEGSQRSERRPTPKHFMFCLPWIKSRRIRSQILRCFVSGMFLTLILTVYLSLSITKNINNSEFTVLLILIILFVTIFFCHGLIRLCMMLVRGGRNREDSASRSGRLPEMMGPGGYAIPREPIRVVLARDEEAAGIESEATKSNPPAYGLWRESVRVDPNRIYWQRNDETAPDTVDEEHPLDGSPGQSGASRHDHHEAGPSEGVRPTVPRPPSYASDDGVSYVVEAQPRSIAPTVEVPLRASVHPAEAGRAGRPPSW</sequence>
<dbReference type="EMBL" id="JAUIQD010000006">
    <property type="protein sequence ID" value="KAK3347218.1"/>
    <property type="molecule type" value="Genomic_DNA"/>
</dbReference>
<gene>
    <name evidence="3" type="ORF">B0T25DRAFT_460643</name>
</gene>
<feature type="compositionally biased region" description="Polar residues" evidence="1">
    <location>
        <begin position="168"/>
        <end position="179"/>
    </location>
</feature>
<dbReference type="Proteomes" id="UP001275084">
    <property type="component" value="Unassembled WGS sequence"/>
</dbReference>
<protein>
    <submittedName>
        <fullName evidence="3">Uncharacterized protein</fullName>
    </submittedName>
</protein>
<keyword evidence="4" id="KW-1185">Reference proteome</keyword>
<comment type="caution">
    <text evidence="3">The sequence shown here is derived from an EMBL/GenBank/DDBJ whole genome shotgun (WGS) entry which is preliminary data.</text>
</comment>
<reference evidence="3" key="2">
    <citation type="submission" date="2023-06" db="EMBL/GenBank/DDBJ databases">
        <authorList>
            <consortium name="Lawrence Berkeley National Laboratory"/>
            <person name="Haridas S."/>
            <person name="Hensen N."/>
            <person name="Bonometti L."/>
            <person name="Westerberg I."/>
            <person name="Brannstrom I.O."/>
            <person name="Guillou S."/>
            <person name="Cros-Aarteil S."/>
            <person name="Calhoun S."/>
            <person name="Kuo A."/>
            <person name="Mondo S."/>
            <person name="Pangilinan J."/>
            <person name="Riley R."/>
            <person name="Labutti K."/>
            <person name="Andreopoulos B."/>
            <person name="Lipzen A."/>
            <person name="Chen C."/>
            <person name="Yanf M."/>
            <person name="Daum C."/>
            <person name="Ng V."/>
            <person name="Clum A."/>
            <person name="Steindorff A."/>
            <person name="Ohm R."/>
            <person name="Martin F."/>
            <person name="Silar P."/>
            <person name="Natvig D."/>
            <person name="Lalanne C."/>
            <person name="Gautier V."/>
            <person name="Ament-Velasquez S.L."/>
            <person name="Kruys A."/>
            <person name="Hutchinson M.I."/>
            <person name="Powell A.J."/>
            <person name="Barry K."/>
            <person name="Miller A.N."/>
            <person name="Grigoriev I.V."/>
            <person name="Debuchy R."/>
            <person name="Gladieux P."/>
            <person name="Thoren M.H."/>
            <person name="Johannesson H."/>
        </authorList>
    </citation>
    <scope>NUCLEOTIDE SEQUENCE</scope>
    <source>
        <strain evidence="3">CBS 955.72</strain>
    </source>
</reference>